<keyword evidence="3" id="KW-0804">Transcription</keyword>
<name>A0A4V3UZ32_9RHOB</name>
<dbReference type="RefSeq" id="WP_136338479.1">
    <property type="nucleotide sequence ID" value="NZ_SSMD01000003.1"/>
</dbReference>
<dbReference type="PANTHER" id="PTHR44688">
    <property type="entry name" value="DNA-BINDING TRANSCRIPTIONAL ACTIVATOR DEVR_DOSR"/>
    <property type="match status" value="1"/>
</dbReference>
<dbReference type="InterPro" id="IPR016032">
    <property type="entry name" value="Sig_transdc_resp-reg_C-effctor"/>
</dbReference>
<evidence type="ECO:0000256" key="3">
    <source>
        <dbReference type="ARBA" id="ARBA00023163"/>
    </source>
</evidence>
<dbReference type="PANTHER" id="PTHR44688:SF16">
    <property type="entry name" value="DNA-BINDING TRANSCRIPTIONAL ACTIVATOR DEVR_DOSR"/>
    <property type="match status" value="1"/>
</dbReference>
<dbReference type="CDD" id="cd06170">
    <property type="entry name" value="LuxR_C_like"/>
    <property type="match status" value="1"/>
</dbReference>
<dbReference type="InterPro" id="IPR036693">
    <property type="entry name" value="TF_LuxR_autoind-bd_dom_sf"/>
</dbReference>
<dbReference type="SUPFAM" id="SSF75516">
    <property type="entry name" value="Pheromone-binding domain of LuxR-like quorum-sensing transcription factors"/>
    <property type="match status" value="1"/>
</dbReference>
<accession>A0A4V3UZ32</accession>
<dbReference type="Gene3D" id="1.10.10.10">
    <property type="entry name" value="Winged helix-like DNA-binding domain superfamily/Winged helix DNA-binding domain"/>
    <property type="match status" value="1"/>
</dbReference>
<dbReference type="OrthoDB" id="9803630at2"/>
<dbReference type="Pfam" id="PF00196">
    <property type="entry name" value="GerE"/>
    <property type="match status" value="1"/>
</dbReference>
<sequence>MRAVDLAAIPDGAGLYGQMLDALCRDLGFDHASYATISPVTGDIFGHATYPAEWKAIYLERGYHLIDPTLSESAQCIAPVEWSRFDRNARFHTVFSEAAAFGITPQGLSIPIRGPFGDYGLLSVTSACAETDWANLVTASLGELQLRAVRLHDQVQNSSSLHSQLARPVLSSREVEILQWIASGKSQQDVGDILSISHRTVEVHLRSSREKLGALTTAQAIGRAIGFGMIQPR</sequence>
<evidence type="ECO:0000313" key="6">
    <source>
        <dbReference type="Proteomes" id="UP000306113"/>
    </source>
</evidence>
<organism evidence="5 6">
    <name type="scientific">Thalassobius vesicularis</name>
    <dbReference type="NCBI Taxonomy" id="1294297"/>
    <lineage>
        <taxon>Bacteria</taxon>
        <taxon>Pseudomonadati</taxon>
        <taxon>Pseudomonadota</taxon>
        <taxon>Alphaproteobacteria</taxon>
        <taxon>Rhodobacterales</taxon>
        <taxon>Roseobacteraceae</taxon>
        <taxon>Thalassovita</taxon>
    </lineage>
</organism>
<dbReference type="SUPFAM" id="SSF46894">
    <property type="entry name" value="C-terminal effector domain of the bipartite response regulators"/>
    <property type="match status" value="1"/>
</dbReference>
<reference evidence="5 6" key="1">
    <citation type="submission" date="2019-04" db="EMBL/GenBank/DDBJ databases">
        <title>Draft genome sequence of Youngimonas vesicularis.</title>
        <authorList>
            <person name="Hameed A."/>
        </authorList>
    </citation>
    <scope>NUCLEOTIDE SEQUENCE [LARGE SCALE GENOMIC DNA]</scope>
    <source>
        <strain evidence="5 6">CC-AMW-E</strain>
    </source>
</reference>
<evidence type="ECO:0000259" key="4">
    <source>
        <dbReference type="PROSITE" id="PS50043"/>
    </source>
</evidence>
<dbReference type="Proteomes" id="UP000306113">
    <property type="component" value="Unassembled WGS sequence"/>
</dbReference>
<keyword evidence="1" id="KW-0805">Transcription regulation</keyword>
<dbReference type="InterPro" id="IPR000792">
    <property type="entry name" value="Tscrpt_reg_LuxR_C"/>
</dbReference>
<proteinExistence type="predicted"/>
<dbReference type="PRINTS" id="PR00038">
    <property type="entry name" value="HTHLUXR"/>
</dbReference>
<dbReference type="SMART" id="SM00421">
    <property type="entry name" value="HTH_LUXR"/>
    <property type="match status" value="1"/>
</dbReference>
<dbReference type="GO" id="GO:0003677">
    <property type="term" value="F:DNA binding"/>
    <property type="evidence" value="ECO:0007669"/>
    <property type="project" value="UniProtKB-KW"/>
</dbReference>
<protein>
    <submittedName>
        <fullName evidence="5">LuxR family transcriptional regulator</fullName>
    </submittedName>
</protein>
<dbReference type="GO" id="GO:0006355">
    <property type="term" value="P:regulation of DNA-templated transcription"/>
    <property type="evidence" value="ECO:0007669"/>
    <property type="project" value="InterPro"/>
</dbReference>
<gene>
    <name evidence="5" type="ORF">E7681_06520</name>
</gene>
<dbReference type="AlphaFoldDB" id="A0A4V3UZ32"/>
<dbReference type="InterPro" id="IPR005143">
    <property type="entry name" value="TF_LuxR_autoind-bd_dom"/>
</dbReference>
<feature type="domain" description="HTH luxR-type" evidence="4">
    <location>
        <begin position="163"/>
        <end position="228"/>
    </location>
</feature>
<comment type="caution">
    <text evidence="5">The sequence shown here is derived from an EMBL/GenBank/DDBJ whole genome shotgun (WGS) entry which is preliminary data.</text>
</comment>
<dbReference type="Pfam" id="PF03472">
    <property type="entry name" value="Autoind_bind"/>
    <property type="match status" value="1"/>
</dbReference>
<dbReference type="PROSITE" id="PS50043">
    <property type="entry name" value="HTH_LUXR_2"/>
    <property type="match status" value="1"/>
</dbReference>
<dbReference type="Gene3D" id="3.30.450.80">
    <property type="entry name" value="Transcription factor LuxR-like, autoinducer-binding domain"/>
    <property type="match status" value="1"/>
</dbReference>
<evidence type="ECO:0000256" key="2">
    <source>
        <dbReference type="ARBA" id="ARBA00023125"/>
    </source>
</evidence>
<evidence type="ECO:0000256" key="1">
    <source>
        <dbReference type="ARBA" id="ARBA00023015"/>
    </source>
</evidence>
<evidence type="ECO:0000313" key="5">
    <source>
        <dbReference type="EMBL" id="THD74622.1"/>
    </source>
</evidence>
<dbReference type="EMBL" id="SSMD01000003">
    <property type="protein sequence ID" value="THD74622.1"/>
    <property type="molecule type" value="Genomic_DNA"/>
</dbReference>
<dbReference type="InterPro" id="IPR036388">
    <property type="entry name" value="WH-like_DNA-bd_sf"/>
</dbReference>
<keyword evidence="6" id="KW-1185">Reference proteome</keyword>
<keyword evidence="2" id="KW-0238">DNA-binding</keyword>